<gene>
    <name evidence="2" type="ORF">HMI49_35540</name>
</gene>
<keyword evidence="1" id="KW-0812">Transmembrane</keyword>
<dbReference type="Proteomes" id="UP000563426">
    <property type="component" value="Unassembled WGS sequence"/>
</dbReference>
<evidence type="ECO:0000256" key="1">
    <source>
        <dbReference type="SAM" id="Phobius"/>
    </source>
</evidence>
<reference evidence="2 3" key="1">
    <citation type="submission" date="2020-05" db="EMBL/GenBank/DDBJ databases">
        <authorList>
            <person name="Whitworth D."/>
        </authorList>
    </citation>
    <scope>NUCLEOTIDE SEQUENCE [LARGE SCALE GENOMIC DNA]</scope>
    <source>
        <strain evidence="2 3">AB043B</strain>
    </source>
</reference>
<sequence>MSPARLLLAGAVTGYLLARAEPRVGAFLFSFLSLSAALGAVAVVRSRP</sequence>
<feature type="transmembrane region" description="Helical" evidence="1">
    <location>
        <begin position="28"/>
        <end position="44"/>
    </location>
</feature>
<dbReference type="RefSeq" id="WP_171438123.1">
    <property type="nucleotide sequence ID" value="NZ_JABFJV010000330.1"/>
</dbReference>
<dbReference type="AlphaFoldDB" id="A0A7Y4KR93"/>
<keyword evidence="1" id="KW-1133">Transmembrane helix</keyword>
<dbReference type="EMBL" id="JABFJV010000330">
    <property type="protein sequence ID" value="NOK38523.1"/>
    <property type="molecule type" value="Genomic_DNA"/>
</dbReference>
<accession>A0A7Y4KR93</accession>
<name>A0A7Y4KR93_9BACT</name>
<evidence type="ECO:0000313" key="3">
    <source>
        <dbReference type="Proteomes" id="UP000563426"/>
    </source>
</evidence>
<protein>
    <submittedName>
        <fullName evidence="2">Uncharacterized protein</fullName>
    </submittedName>
</protein>
<organism evidence="2 3">
    <name type="scientific">Corallococcus exercitus</name>
    <dbReference type="NCBI Taxonomy" id="2316736"/>
    <lineage>
        <taxon>Bacteria</taxon>
        <taxon>Pseudomonadati</taxon>
        <taxon>Myxococcota</taxon>
        <taxon>Myxococcia</taxon>
        <taxon>Myxococcales</taxon>
        <taxon>Cystobacterineae</taxon>
        <taxon>Myxococcaceae</taxon>
        <taxon>Corallococcus</taxon>
    </lineage>
</organism>
<evidence type="ECO:0000313" key="2">
    <source>
        <dbReference type="EMBL" id="NOK38523.1"/>
    </source>
</evidence>
<keyword evidence="3" id="KW-1185">Reference proteome</keyword>
<keyword evidence="1" id="KW-0472">Membrane</keyword>
<proteinExistence type="predicted"/>
<comment type="caution">
    <text evidence="2">The sequence shown here is derived from an EMBL/GenBank/DDBJ whole genome shotgun (WGS) entry which is preliminary data.</text>
</comment>